<feature type="compositionally biased region" description="Polar residues" evidence="1">
    <location>
        <begin position="421"/>
        <end position="434"/>
    </location>
</feature>
<feature type="region of interest" description="Disordered" evidence="1">
    <location>
        <begin position="269"/>
        <end position="575"/>
    </location>
</feature>
<reference evidence="2 3" key="1">
    <citation type="submission" date="2015-10" db="EMBL/GenBank/DDBJ databases">
        <title>Genome analyses suggest a sexual origin of heterokaryosis in a supposedly ancient asexual fungus.</title>
        <authorList>
            <person name="Ropars J."/>
            <person name="Sedzielewska K."/>
            <person name="Noel J."/>
            <person name="Charron P."/>
            <person name="Farinelli L."/>
            <person name="Marton T."/>
            <person name="Kruger M."/>
            <person name="Pelin A."/>
            <person name="Brachmann A."/>
            <person name="Corradi N."/>
        </authorList>
    </citation>
    <scope>NUCLEOTIDE SEQUENCE [LARGE SCALE GENOMIC DNA]</scope>
    <source>
        <strain evidence="2 3">A4</strain>
    </source>
</reference>
<dbReference type="VEuPathDB" id="FungiDB:RhiirA1_418011"/>
<organism evidence="2 3">
    <name type="scientific">Rhizophagus irregularis</name>
    <dbReference type="NCBI Taxonomy" id="588596"/>
    <lineage>
        <taxon>Eukaryota</taxon>
        <taxon>Fungi</taxon>
        <taxon>Fungi incertae sedis</taxon>
        <taxon>Mucoromycota</taxon>
        <taxon>Glomeromycotina</taxon>
        <taxon>Glomeromycetes</taxon>
        <taxon>Glomerales</taxon>
        <taxon>Glomeraceae</taxon>
        <taxon>Rhizophagus</taxon>
    </lineage>
</organism>
<feature type="compositionally biased region" description="Low complexity" evidence="1">
    <location>
        <begin position="439"/>
        <end position="468"/>
    </location>
</feature>
<feature type="compositionally biased region" description="Polar residues" evidence="1">
    <location>
        <begin position="469"/>
        <end position="484"/>
    </location>
</feature>
<comment type="caution">
    <text evidence="2">The sequence shown here is derived from an EMBL/GenBank/DDBJ whole genome shotgun (WGS) entry which is preliminary data.</text>
</comment>
<evidence type="ECO:0000313" key="3">
    <source>
        <dbReference type="Proteomes" id="UP000234323"/>
    </source>
</evidence>
<feature type="compositionally biased region" description="Basic and acidic residues" evidence="1">
    <location>
        <begin position="599"/>
        <end position="619"/>
    </location>
</feature>
<feature type="compositionally biased region" description="Low complexity" evidence="1">
    <location>
        <begin position="196"/>
        <end position="210"/>
    </location>
</feature>
<feature type="region of interest" description="Disordered" evidence="1">
    <location>
        <begin position="107"/>
        <end position="257"/>
    </location>
</feature>
<feature type="compositionally biased region" description="Low complexity" evidence="1">
    <location>
        <begin position="127"/>
        <end position="154"/>
    </location>
</feature>
<dbReference type="VEuPathDB" id="FungiDB:FUN_015082"/>
<feature type="compositionally biased region" description="Polar residues" evidence="1">
    <location>
        <begin position="507"/>
        <end position="516"/>
    </location>
</feature>
<sequence>MVIKRNTENSCRIKRIFSGWYVFGVSDFGNKFLRMMISPMSHVMEYPDNAWNDIIGNGGSKKNDTIDSVIDAFNSVISTNSDAILGSGWNTSNKKNVELKTKGSEVASKSSWGGSFSTTSNQDESENSWNSWGNDSSSWDNNNNNSGGWGNDDNQNYPTNNINSGYTDDRRNYQDVNKTNSYTDNNNRYYESTDANQVNNDDMQMNNNNNFSKTHKEYDNQTHGQQQHSNYEAQESPSPSESETSTDQNSETVSPDDIKMKLSAWHSLADPNAKERGDGLGGGQLHRRGKNYIPVDERTVLAIQQKGGGHRRPSRGVSGKPIPKTKVFTKPPIKSVMATKPVNNVPTQKPPATQKILNATVPVKVAAPQNQKQNTQPTPPNRTQQQTQQTSKKSSPPPSQSSQRQPLRDVIPQPSRDTSRDVSQPSRDVSQPSRDTSRPLRNPSPSSRPQRSQQLQQPQLSQQTQQPQKQNSWSPQLVNTPFWESSSPPPSPPPIQHPSPRQYANEAISNKSQPIRHQSPARSPRPAKPVQDYTLPYIPPEFDSTPYRKQPSPSPVRDKPHIYNDPDWKGNKYYEQGNNVENQRNEYYDDYDENGFEGQENKSGHISRYNEPEKEQASRVDRYDRGELLLTINVELSEGKTQAIEVHVHDDPMDLAKDFCDLWKVTNPVVMPALECLIKEEKEKRLGIS</sequence>
<feature type="compositionally biased region" description="Polar residues" evidence="1">
    <location>
        <begin position="107"/>
        <end position="122"/>
    </location>
</feature>
<feature type="compositionally biased region" description="Polar residues" evidence="1">
    <location>
        <begin position="221"/>
        <end position="233"/>
    </location>
</feature>
<feature type="compositionally biased region" description="Basic and acidic residues" evidence="1">
    <location>
        <begin position="556"/>
        <end position="572"/>
    </location>
</feature>
<dbReference type="Proteomes" id="UP000234323">
    <property type="component" value="Unassembled WGS sequence"/>
</dbReference>
<feature type="compositionally biased region" description="Polar residues" evidence="1">
    <location>
        <begin position="155"/>
        <end position="166"/>
    </location>
</feature>
<evidence type="ECO:0000313" key="2">
    <source>
        <dbReference type="EMBL" id="PKY46050.1"/>
    </source>
</evidence>
<feature type="compositionally biased region" description="Polar residues" evidence="1">
    <location>
        <begin position="341"/>
        <end position="357"/>
    </location>
</feature>
<accession>A0A2I1GHD5</accession>
<evidence type="ECO:0000256" key="1">
    <source>
        <dbReference type="SAM" id="MobiDB-lite"/>
    </source>
</evidence>
<feature type="compositionally biased region" description="Pro residues" evidence="1">
    <location>
        <begin position="487"/>
        <end position="497"/>
    </location>
</feature>
<keyword evidence="3" id="KW-1185">Reference proteome</keyword>
<dbReference type="VEuPathDB" id="FungiDB:RhiirFUN_010867"/>
<dbReference type="EMBL" id="LLXI01000428">
    <property type="protein sequence ID" value="PKY46050.1"/>
    <property type="molecule type" value="Genomic_DNA"/>
</dbReference>
<proteinExistence type="predicted"/>
<feature type="compositionally biased region" description="Polar residues" evidence="1">
    <location>
        <begin position="174"/>
        <end position="195"/>
    </location>
</feature>
<dbReference type="AlphaFoldDB" id="A0A2I1GHD5"/>
<name>A0A2I1GHD5_9GLOM</name>
<protein>
    <submittedName>
        <fullName evidence="2">Uncharacterized protein</fullName>
    </submittedName>
</protein>
<feature type="compositionally biased region" description="Low complexity" evidence="1">
    <location>
        <begin position="368"/>
        <end position="405"/>
    </location>
</feature>
<gene>
    <name evidence="2" type="ORF">RhiirA4_420336</name>
</gene>
<feature type="region of interest" description="Disordered" evidence="1">
    <location>
        <begin position="596"/>
        <end position="619"/>
    </location>
</feature>
<feature type="compositionally biased region" description="Low complexity" evidence="1">
    <location>
        <begin position="235"/>
        <end position="246"/>
    </location>
</feature>